<dbReference type="EMBL" id="JANEYF010005302">
    <property type="protein sequence ID" value="KAJ8928637.1"/>
    <property type="molecule type" value="Genomic_DNA"/>
</dbReference>
<keyword evidence="5 12" id="KW-0812">Transmembrane</keyword>
<evidence type="ECO:0000256" key="2">
    <source>
        <dbReference type="ARBA" id="ARBA00007193"/>
    </source>
</evidence>
<comment type="caution">
    <text evidence="14">The sequence shown here is derived from an EMBL/GenBank/DDBJ whole genome shotgun (WGS) entry which is preliminary data.</text>
</comment>
<evidence type="ECO:0000256" key="10">
    <source>
        <dbReference type="ARBA" id="ARBA00023201"/>
    </source>
</evidence>
<keyword evidence="15" id="KW-1185">Reference proteome</keyword>
<dbReference type="PANTHER" id="PTHR11690:SF288">
    <property type="entry name" value="AMILORIDE-SENSITIVE NA+ CHANNEL-RELATED"/>
    <property type="match status" value="1"/>
</dbReference>
<organism evidence="14 15">
    <name type="scientific">Rhamnusium bicolor</name>
    <dbReference type="NCBI Taxonomy" id="1586634"/>
    <lineage>
        <taxon>Eukaryota</taxon>
        <taxon>Metazoa</taxon>
        <taxon>Ecdysozoa</taxon>
        <taxon>Arthropoda</taxon>
        <taxon>Hexapoda</taxon>
        <taxon>Insecta</taxon>
        <taxon>Pterygota</taxon>
        <taxon>Neoptera</taxon>
        <taxon>Endopterygota</taxon>
        <taxon>Coleoptera</taxon>
        <taxon>Polyphaga</taxon>
        <taxon>Cucujiformia</taxon>
        <taxon>Chrysomeloidea</taxon>
        <taxon>Cerambycidae</taxon>
        <taxon>Lepturinae</taxon>
        <taxon>Rhagiini</taxon>
        <taxon>Rhamnusium</taxon>
    </lineage>
</organism>
<evidence type="ECO:0000256" key="3">
    <source>
        <dbReference type="ARBA" id="ARBA00022448"/>
    </source>
</evidence>
<keyword evidence="11 12" id="KW-0407">Ion channel</keyword>
<dbReference type="GO" id="GO:0015280">
    <property type="term" value="F:ligand-gated sodium channel activity"/>
    <property type="evidence" value="ECO:0007669"/>
    <property type="project" value="TreeGrafter"/>
</dbReference>
<evidence type="ECO:0000256" key="5">
    <source>
        <dbReference type="ARBA" id="ARBA00022692"/>
    </source>
</evidence>
<keyword evidence="7" id="KW-0915">Sodium</keyword>
<evidence type="ECO:0000256" key="7">
    <source>
        <dbReference type="ARBA" id="ARBA00023053"/>
    </source>
</evidence>
<comment type="similarity">
    <text evidence="2 12">Belongs to the amiloride-sensitive sodium channel (TC 1.A.6) family.</text>
</comment>
<name>A0AAV8WPV5_9CUCU</name>
<dbReference type="InterPro" id="IPR001873">
    <property type="entry name" value="ENaC"/>
</dbReference>
<proteinExistence type="inferred from homology"/>
<keyword evidence="3 12" id="KW-0813">Transport</keyword>
<gene>
    <name evidence="14" type="ORF">NQ314_018773</name>
</gene>
<comment type="subcellular location">
    <subcellularLocation>
        <location evidence="1">Membrane</location>
        <topology evidence="1">Multi-pass membrane protein</topology>
    </subcellularLocation>
</comment>
<feature type="transmembrane region" description="Helical" evidence="13">
    <location>
        <begin position="31"/>
        <end position="57"/>
    </location>
</feature>
<protein>
    <submittedName>
        <fullName evidence="14">Uncharacterized protein</fullName>
    </submittedName>
</protein>
<dbReference type="PANTHER" id="PTHR11690">
    <property type="entry name" value="AMILORIDE-SENSITIVE SODIUM CHANNEL-RELATED"/>
    <property type="match status" value="1"/>
</dbReference>
<evidence type="ECO:0000256" key="6">
    <source>
        <dbReference type="ARBA" id="ARBA00022989"/>
    </source>
</evidence>
<evidence type="ECO:0000256" key="13">
    <source>
        <dbReference type="SAM" id="Phobius"/>
    </source>
</evidence>
<evidence type="ECO:0000256" key="9">
    <source>
        <dbReference type="ARBA" id="ARBA00023136"/>
    </source>
</evidence>
<dbReference type="AlphaFoldDB" id="A0AAV8WPV5"/>
<evidence type="ECO:0000256" key="4">
    <source>
        <dbReference type="ARBA" id="ARBA00022461"/>
    </source>
</evidence>
<evidence type="ECO:0000313" key="15">
    <source>
        <dbReference type="Proteomes" id="UP001162156"/>
    </source>
</evidence>
<sequence length="77" mass="9206">MKYSKSQLVLYFKSSHFIPYERNELYGHLDFLANIGGLLGLFIGFSIISFFEIIYFLSVRIICNHRLYKNWYGKENK</sequence>
<dbReference type="GO" id="GO:0005886">
    <property type="term" value="C:plasma membrane"/>
    <property type="evidence" value="ECO:0007669"/>
    <property type="project" value="TreeGrafter"/>
</dbReference>
<evidence type="ECO:0000256" key="1">
    <source>
        <dbReference type="ARBA" id="ARBA00004141"/>
    </source>
</evidence>
<keyword evidence="10 12" id="KW-0739">Sodium transport</keyword>
<evidence type="ECO:0000256" key="12">
    <source>
        <dbReference type="RuleBase" id="RU000679"/>
    </source>
</evidence>
<keyword evidence="8 12" id="KW-0406">Ion transport</keyword>
<reference evidence="14" key="1">
    <citation type="journal article" date="2023" name="Insect Mol. Biol.">
        <title>Genome sequencing provides insights into the evolution of gene families encoding plant cell wall-degrading enzymes in longhorned beetles.</title>
        <authorList>
            <person name="Shin N.R."/>
            <person name="Okamura Y."/>
            <person name="Kirsch R."/>
            <person name="Pauchet Y."/>
        </authorList>
    </citation>
    <scope>NUCLEOTIDE SEQUENCE</scope>
    <source>
        <strain evidence="14">RBIC_L_NR</strain>
    </source>
</reference>
<keyword evidence="6 13" id="KW-1133">Transmembrane helix</keyword>
<keyword evidence="4 12" id="KW-0894">Sodium channel</keyword>
<dbReference type="Proteomes" id="UP001162156">
    <property type="component" value="Unassembled WGS sequence"/>
</dbReference>
<evidence type="ECO:0000256" key="11">
    <source>
        <dbReference type="ARBA" id="ARBA00023303"/>
    </source>
</evidence>
<dbReference type="Gene3D" id="1.10.287.770">
    <property type="entry name" value="YojJ-like"/>
    <property type="match status" value="1"/>
</dbReference>
<accession>A0AAV8WPV5</accession>
<keyword evidence="9 13" id="KW-0472">Membrane</keyword>
<evidence type="ECO:0000313" key="14">
    <source>
        <dbReference type="EMBL" id="KAJ8928637.1"/>
    </source>
</evidence>
<dbReference type="Pfam" id="PF00858">
    <property type="entry name" value="ASC"/>
    <property type="match status" value="1"/>
</dbReference>
<evidence type="ECO:0000256" key="8">
    <source>
        <dbReference type="ARBA" id="ARBA00023065"/>
    </source>
</evidence>